<organism evidence="2 3">
    <name type="scientific">Oribacterium sinus</name>
    <dbReference type="NCBI Taxonomy" id="237576"/>
    <lineage>
        <taxon>Bacteria</taxon>
        <taxon>Bacillati</taxon>
        <taxon>Bacillota</taxon>
        <taxon>Clostridia</taxon>
        <taxon>Lachnospirales</taxon>
        <taxon>Lachnospiraceae</taxon>
        <taxon>Oribacterium</taxon>
    </lineage>
</organism>
<dbReference type="AlphaFoldDB" id="A0A930DY04"/>
<dbReference type="EMBL" id="JABZRB010000315">
    <property type="protein sequence ID" value="MBF1305921.1"/>
    <property type="molecule type" value="Genomic_DNA"/>
</dbReference>
<gene>
    <name evidence="2" type="ORF">HXM91_08780</name>
</gene>
<keyword evidence="2" id="KW-0808">Transferase</keyword>
<evidence type="ECO:0000313" key="2">
    <source>
        <dbReference type="EMBL" id="MBF1305921.1"/>
    </source>
</evidence>
<dbReference type="Proteomes" id="UP000780721">
    <property type="component" value="Unassembled WGS sequence"/>
</dbReference>
<evidence type="ECO:0000259" key="1">
    <source>
        <dbReference type="Pfam" id="PF17042"/>
    </source>
</evidence>
<evidence type="ECO:0000313" key="3">
    <source>
        <dbReference type="Proteomes" id="UP000780721"/>
    </source>
</evidence>
<dbReference type="InterPro" id="IPR042213">
    <property type="entry name" value="NBD_C_sf"/>
</dbReference>
<accession>A0A930DY04</accession>
<feature type="non-terminal residue" evidence="2">
    <location>
        <position position="1"/>
    </location>
</feature>
<dbReference type="GO" id="GO:0016301">
    <property type="term" value="F:kinase activity"/>
    <property type="evidence" value="ECO:0007669"/>
    <property type="project" value="UniProtKB-KW"/>
</dbReference>
<keyword evidence="2" id="KW-0418">Kinase</keyword>
<proteinExistence type="predicted"/>
<dbReference type="Gene3D" id="3.40.980.20">
    <property type="entry name" value="Four-carbon acid sugar kinase, nucleotide binding domain"/>
    <property type="match status" value="1"/>
</dbReference>
<dbReference type="SUPFAM" id="SSF142764">
    <property type="entry name" value="YgbK-like"/>
    <property type="match status" value="1"/>
</dbReference>
<dbReference type="InterPro" id="IPR031475">
    <property type="entry name" value="NBD_C"/>
</dbReference>
<sequence>LKVLAVDPGVFTASLVRKRIPPTEKKEKNKVLAVVGSVNPHTRLQLEELWLSQRCKNVFVETKALLEGEEQWEQEVQRVVDAILKDVDKDRVFTVTGDGIYPENRVDLGKLAESRACQIEEISNKMNLAFAEIAHRICEREKSFKGIYSSGGDVTVSICKRFQTAGLSLEEEVLPLAAHGEMLLGDFPGMHMVTKGGSQGGRDAIIRCISFLKEKLFV</sequence>
<reference evidence="2" key="1">
    <citation type="submission" date="2020-04" db="EMBL/GenBank/DDBJ databases">
        <title>Deep metagenomics examines the oral microbiome during advanced dental caries in children, revealing novel taxa and co-occurrences with host molecules.</title>
        <authorList>
            <person name="Baker J.L."/>
            <person name="Morton J.T."/>
            <person name="Dinis M."/>
            <person name="Alvarez R."/>
            <person name="Tran N.C."/>
            <person name="Knight R."/>
            <person name="Edlund A."/>
        </authorList>
    </citation>
    <scope>NUCLEOTIDE SEQUENCE</scope>
    <source>
        <strain evidence="2">JCVI_48_bin.5</strain>
    </source>
</reference>
<name>A0A930DY04_9FIRM</name>
<protein>
    <submittedName>
        <fullName evidence="2">Four-carbon acid sugar kinase family protein</fullName>
    </submittedName>
</protein>
<comment type="caution">
    <text evidence="2">The sequence shown here is derived from an EMBL/GenBank/DDBJ whole genome shotgun (WGS) entry which is preliminary data.</text>
</comment>
<dbReference type="Pfam" id="PF17042">
    <property type="entry name" value="NBD_C"/>
    <property type="match status" value="1"/>
</dbReference>
<feature type="domain" description="Four-carbon acid sugar kinase nucleotide binding" evidence="1">
    <location>
        <begin position="32"/>
        <end position="205"/>
    </location>
</feature>